<keyword evidence="4" id="KW-0238">DNA-binding</keyword>
<sequence>MGHKRKLTFPEGHLIKLIRERHPEGAKALYHMYSGSLYGVISRIITDEVLSEDVLQECFIKVWHSFDSYDENRGRLYTWMSNIARNMAIDQLRSKDFRNSQQHQRISESYEEFYEDEVSSVNVDMRFLRIGANRLPDKERCIIDLIYYQGYTHCEAAEELQIPLGTIKTRIIRAIKRLRLHYALEYLPKAS</sequence>
<evidence type="ECO:0000256" key="3">
    <source>
        <dbReference type="ARBA" id="ARBA00023082"/>
    </source>
</evidence>
<dbReference type="Gene3D" id="1.10.10.10">
    <property type="entry name" value="Winged helix-like DNA-binding domain superfamily/Winged helix DNA-binding domain"/>
    <property type="match status" value="1"/>
</dbReference>
<reference evidence="9" key="1">
    <citation type="submission" date="2016-10" db="EMBL/GenBank/DDBJ databases">
        <authorList>
            <person name="Varghese N."/>
            <person name="Submissions S."/>
        </authorList>
    </citation>
    <scope>NUCLEOTIDE SEQUENCE [LARGE SCALE GENOMIC DNA]</scope>
    <source>
        <strain evidence="9">Gh-48</strain>
    </source>
</reference>
<dbReference type="PANTHER" id="PTHR43133">
    <property type="entry name" value="RNA POLYMERASE ECF-TYPE SIGMA FACTO"/>
    <property type="match status" value="1"/>
</dbReference>
<dbReference type="SUPFAM" id="SSF88659">
    <property type="entry name" value="Sigma3 and sigma4 domains of RNA polymerase sigma factors"/>
    <property type="match status" value="1"/>
</dbReference>
<dbReference type="Gene3D" id="1.10.1740.10">
    <property type="match status" value="1"/>
</dbReference>
<dbReference type="RefSeq" id="WP_091207766.1">
    <property type="nucleotide sequence ID" value="NZ_FOCL01000001.1"/>
</dbReference>
<gene>
    <name evidence="8" type="ORF">SAMN05192574_101744</name>
</gene>
<dbReference type="Pfam" id="PF04545">
    <property type="entry name" value="Sigma70_r4"/>
    <property type="match status" value="1"/>
</dbReference>
<dbReference type="InterPro" id="IPR039425">
    <property type="entry name" value="RNA_pol_sigma-70-like"/>
</dbReference>
<keyword evidence="5" id="KW-0804">Transcription</keyword>
<evidence type="ECO:0000259" key="6">
    <source>
        <dbReference type="Pfam" id="PF04542"/>
    </source>
</evidence>
<dbReference type="InterPro" id="IPR036388">
    <property type="entry name" value="WH-like_DNA-bd_sf"/>
</dbReference>
<evidence type="ECO:0000313" key="8">
    <source>
        <dbReference type="EMBL" id="SEM76657.1"/>
    </source>
</evidence>
<proteinExistence type="inferred from homology"/>
<dbReference type="InterPro" id="IPR007630">
    <property type="entry name" value="RNA_pol_sigma70_r4"/>
</dbReference>
<evidence type="ECO:0000256" key="5">
    <source>
        <dbReference type="ARBA" id="ARBA00023163"/>
    </source>
</evidence>
<dbReference type="Proteomes" id="UP000198942">
    <property type="component" value="Unassembled WGS sequence"/>
</dbReference>
<dbReference type="Pfam" id="PF04542">
    <property type="entry name" value="Sigma70_r2"/>
    <property type="match status" value="1"/>
</dbReference>
<dbReference type="GO" id="GO:0006352">
    <property type="term" value="P:DNA-templated transcription initiation"/>
    <property type="evidence" value="ECO:0007669"/>
    <property type="project" value="InterPro"/>
</dbReference>
<dbReference type="PANTHER" id="PTHR43133:SF62">
    <property type="entry name" value="RNA POLYMERASE SIGMA FACTOR SIGZ"/>
    <property type="match status" value="1"/>
</dbReference>
<dbReference type="InterPro" id="IPR007627">
    <property type="entry name" value="RNA_pol_sigma70_r2"/>
</dbReference>
<dbReference type="SUPFAM" id="SSF88946">
    <property type="entry name" value="Sigma2 domain of RNA polymerase sigma factors"/>
    <property type="match status" value="1"/>
</dbReference>
<protein>
    <submittedName>
        <fullName evidence="8">RNA polymerase sigma-70 factor, ECF subfamily</fullName>
    </submittedName>
</protein>
<organism evidence="8 9">
    <name type="scientific">Mucilaginibacter gossypiicola</name>
    <dbReference type="NCBI Taxonomy" id="551995"/>
    <lineage>
        <taxon>Bacteria</taxon>
        <taxon>Pseudomonadati</taxon>
        <taxon>Bacteroidota</taxon>
        <taxon>Sphingobacteriia</taxon>
        <taxon>Sphingobacteriales</taxon>
        <taxon>Sphingobacteriaceae</taxon>
        <taxon>Mucilaginibacter</taxon>
    </lineage>
</organism>
<evidence type="ECO:0000256" key="4">
    <source>
        <dbReference type="ARBA" id="ARBA00023125"/>
    </source>
</evidence>
<dbReference type="EMBL" id="FOCL01000001">
    <property type="protein sequence ID" value="SEM76657.1"/>
    <property type="molecule type" value="Genomic_DNA"/>
</dbReference>
<keyword evidence="3" id="KW-0731">Sigma factor</keyword>
<dbReference type="InterPro" id="IPR013325">
    <property type="entry name" value="RNA_pol_sigma_r2"/>
</dbReference>
<name>A0A1H8B476_9SPHI</name>
<dbReference type="GO" id="GO:0003677">
    <property type="term" value="F:DNA binding"/>
    <property type="evidence" value="ECO:0007669"/>
    <property type="project" value="UniProtKB-KW"/>
</dbReference>
<dbReference type="OrthoDB" id="9790423at2"/>
<dbReference type="InterPro" id="IPR013324">
    <property type="entry name" value="RNA_pol_sigma_r3/r4-like"/>
</dbReference>
<keyword evidence="9" id="KW-1185">Reference proteome</keyword>
<feature type="domain" description="RNA polymerase sigma-70 region 2" evidence="6">
    <location>
        <begin position="29"/>
        <end position="96"/>
    </location>
</feature>
<dbReference type="STRING" id="551995.SAMN05192574_101744"/>
<evidence type="ECO:0000256" key="2">
    <source>
        <dbReference type="ARBA" id="ARBA00023015"/>
    </source>
</evidence>
<keyword evidence="2" id="KW-0805">Transcription regulation</keyword>
<feature type="domain" description="RNA polymerase sigma-70 region 4" evidence="7">
    <location>
        <begin position="134"/>
        <end position="179"/>
    </location>
</feature>
<evidence type="ECO:0000313" key="9">
    <source>
        <dbReference type="Proteomes" id="UP000198942"/>
    </source>
</evidence>
<accession>A0A1H8B476</accession>
<dbReference type="AlphaFoldDB" id="A0A1H8B476"/>
<dbReference type="NCBIfam" id="TIGR02937">
    <property type="entry name" value="sigma70-ECF"/>
    <property type="match status" value="1"/>
</dbReference>
<dbReference type="GO" id="GO:0016987">
    <property type="term" value="F:sigma factor activity"/>
    <property type="evidence" value="ECO:0007669"/>
    <property type="project" value="UniProtKB-KW"/>
</dbReference>
<dbReference type="CDD" id="cd06171">
    <property type="entry name" value="Sigma70_r4"/>
    <property type="match status" value="1"/>
</dbReference>
<evidence type="ECO:0000259" key="7">
    <source>
        <dbReference type="Pfam" id="PF04545"/>
    </source>
</evidence>
<evidence type="ECO:0000256" key="1">
    <source>
        <dbReference type="ARBA" id="ARBA00010641"/>
    </source>
</evidence>
<comment type="similarity">
    <text evidence="1">Belongs to the sigma-70 factor family. ECF subfamily.</text>
</comment>
<dbReference type="InterPro" id="IPR014284">
    <property type="entry name" value="RNA_pol_sigma-70_dom"/>
</dbReference>